<dbReference type="EC" id="2.5.1.-" evidence="2"/>
<evidence type="ECO:0000256" key="2">
    <source>
        <dbReference type="HAMAP-Rule" id="MF_01139"/>
    </source>
</evidence>
<dbReference type="InterPro" id="IPR001441">
    <property type="entry name" value="UPP_synth-like"/>
</dbReference>
<dbReference type="PROSITE" id="PS01066">
    <property type="entry name" value="UPP_SYNTHASE"/>
    <property type="match status" value="1"/>
</dbReference>
<accession>A1AQN6</accession>
<keyword evidence="4" id="KW-1185">Reference proteome</keyword>
<dbReference type="InterPro" id="IPR036424">
    <property type="entry name" value="UPP_synth-like_sf"/>
</dbReference>
<dbReference type="eggNOG" id="COG0020">
    <property type="taxonomic scope" value="Bacteria"/>
</dbReference>
<feature type="binding site" evidence="2">
    <location>
        <begin position="192"/>
        <end position="194"/>
    </location>
    <ligand>
        <name>substrate</name>
    </ligand>
</feature>
<protein>
    <recommendedName>
        <fullName evidence="2">Isoprenyl transferase</fullName>
        <ecNumber evidence="2">2.5.1.-</ecNumber>
    </recommendedName>
</protein>
<dbReference type="HOGENOM" id="CLU_038505_1_1_7"/>
<reference evidence="3 4" key="1">
    <citation type="submission" date="2006-10" db="EMBL/GenBank/DDBJ databases">
        <title>Complete sequence of chromosome of Pelobacter propionicus DSM 2379.</title>
        <authorList>
            <consortium name="US DOE Joint Genome Institute"/>
            <person name="Copeland A."/>
            <person name="Lucas S."/>
            <person name="Lapidus A."/>
            <person name="Barry K."/>
            <person name="Detter J.C."/>
            <person name="Glavina del Rio T."/>
            <person name="Hammon N."/>
            <person name="Israni S."/>
            <person name="Dalin E."/>
            <person name="Tice H."/>
            <person name="Pitluck S."/>
            <person name="Saunders E."/>
            <person name="Brettin T."/>
            <person name="Bruce D."/>
            <person name="Han C."/>
            <person name="Tapia R."/>
            <person name="Schmutz J."/>
            <person name="Larimer F."/>
            <person name="Land M."/>
            <person name="Hauser L."/>
            <person name="Kyrpides N."/>
            <person name="Kim E."/>
            <person name="Lovley D."/>
            <person name="Richardson P."/>
        </authorList>
    </citation>
    <scope>NUCLEOTIDE SEQUENCE [LARGE SCALE GENOMIC DNA]</scope>
    <source>
        <strain evidence="4">DSM 2379 / NBRC 103807 / OttBd1</strain>
    </source>
</reference>
<organism evidence="3 4">
    <name type="scientific">Pelobacter propionicus (strain DSM 2379 / NBRC 103807 / OttBd1)</name>
    <dbReference type="NCBI Taxonomy" id="338966"/>
    <lineage>
        <taxon>Bacteria</taxon>
        <taxon>Pseudomonadati</taxon>
        <taxon>Thermodesulfobacteriota</taxon>
        <taxon>Desulfuromonadia</taxon>
        <taxon>Desulfuromonadales</taxon>
        <taxon>Desulfuromonadaceae</taxon>
        <taxon>Pelobacter</taxon>
    </lineage>
</organism>
<feature type="binding site" evidence="2">
    <location>
        <position position="31"/>
    </location>
    <ligand>
        <name>substrate</name>
    </ligand>
</feature>
<dbReference type="CDD" id="cd00475">
    <property type="entry name" value="Cis_IPPS"/>
    <property type="match status" value="1"/>
</dbReference>
<dbReference type="GO" id="GO:0000287">
    <property type="term" value="F:magnesium ion binding"/>
    <property type="evidence" value="ECO:0007669"/>
    <property type="project" value="UniProtKB-UniRule"/>
</dbReference>
<evidence type="ECO:0000313" key="4">
    <source>
        <dbReference type="Proteomes" id="UP000006732"/>
    </source>
</evidence>
<dbReference type="Proteomes" id="UP000006732">
    <property type="component" value="Chromosome"/>
</dbReference>
<dbReference type="PANTHER" id="PTHR10291">
    <property type="entry name" value="DEHYDRODOLICHYL DIPHOSPHATE SYNTHASE FAMILY MEMBER"/>
    <property type="match status" value="1"/>
</dbReference>
<feature type="binding site" evidence="2">
    <location>
        <position position="23"/>
    </location>
    <ligand>
        <name>substrate</name>
    </ligand>
</feature>
<dbReference type="RefSeq" id="WP_011735922.1">
    <property type="nucleotide sequence ID" value="NC_008609.1"/>
</dbReference>
<dbReference type="EMBL" id="CP000482">
    <property type="protein sequence ID" value="ABK99656.1"/>
    <property type="molecule type" value="Genomic_DNA"/>
</dbReference>
<dbReference type="NCBIfam" id="NF011405">
    <property type="entry name" value="PRK14830.1"/>
    <property type="match status" value="1"/>
</dbReference>
<dbReference type="KEGG" id="ppd:Ppro_2048"/>
<feature type="active site" evidence="2">
    <location>
        <position position="18"/>
    </location>
</feature>
<keyword evidence="1 2" id="KW-0808">Transferase</keyword>
<feature type="binding site" evidence="2">
    <location>
        <position position="69"/>
    </location>
    <ligand>
        <name>substrate</name>
    </ligand>
</feature>
<dbReference type="AlphaFoldDB" id="A1AQN6"/>
<evidence type="ECO:0000256" key="1">
    <source>
        <dbReference type="ARBA" id="ARBA00022679"/>
    </source>
</evidence>
<sequence>MRELDPERLPVHLAIIMDGNGRWAQQRMLKRIVGHQRGAETVNMVVEHAWRLGIQYLTLFAFSSENWSRPAIEVRALMSLLKKYIRKETARMMRKNIRYNVIGNRSDLPVDVNETLDEAIKQTSVNTGMTLTLALSYGGRQELSMAARRLACDVRDGKITPDDISVENFGTYLDTGGLPDPDFLIRTSGEMRISNFLLWQLAYTELYFTETNWPDFTINEFNKALIDFQSRERRFGKTSDQISPRNKPSNA</sequence>
<comment type="similarity">
    <text evidence="2">Belongs to the UPP synthase family.</text>
</comment>
<proteinExistence type="inferred from homology"/>
<feature type="active site" description="Proton acceptor" evidence="2">
    <location>
        <position position="66"/>
    </location>
</feature>
<name>A1AQN6_PELPD</name>
<dbReference type="OrthoDB" id="4191603at2"/>
<dbReference type="STRING" id="338966.Ppro_2048"/>
<feature type="binding site" evidence="2">
    <location>
        <position position="205"/>
    </location>
    <ligand>
        <name>Mg(2+)</name>
        <dbReference type="ChEBI" id="CHEBI:18420"/>
    </ligand>
</feature>
<comment type="function">
    <text evidence="2">Catalyzes the condensation of isopentenyl diphosphate (IPP) with allylic pyrophosphates generating different type of terpenoids.</text>
</comment>
<feature type="binding site" evidence="2">
    <location>
        <position position="67"/>
    </location>
    <ligand>
        <name>substrate</name>
    </ligand>
</feature>
<comment type="subunit">
    <text evidence="2">Homodimer.</text>
</comment>
<dbReference type="GO" id="GO:0016094">
    <property type="term" value="P:polyprenol biosynthetic process"/>
    <property type="evidence" value="ECO:0007669"/>
    <property type="project" value="TreeGrafter"/>
</dbReference>
<feature type="binding site" evidence="2">
    <location>
        <begin position="19"/>
        <end position="22"/>
    </location>
    <ligand>
        <name>substrate</name>
    </ligand>
</feature>
<keyword evidence="2" id="KW-0460">Magnesium</keyword>
<evidence type="ECO:0000313" key="3">
    <source>
        <dbReference type="EMBL" id="ABK99656.1"/>
    </source>
</evidence>
<dbReference type="Gene3D" id="3.40.1180.10">
    <property type="entry name" value="Decaprenyl diphosphate synthase-like"/>
    <property type="match status" value="1"/>
</dbReference>
<dbReference type="InterPro" id="IPR018520">
    <property type="entry name" value="UPP_synth-like_CS"/>
</dbReference>
<feature type="binding site" evidence="2">
    <location>
        <position position="18"/>
    </location>
    <ligand>
        <name>Mg(2+)</name>
        <dbReference type="ChEBI" id="CHEBI:18420"/>
    </ligand>
</feature>
<dbReference type="SUPFAM" id="SSF64005">
    <property type="entry name" value="Undecaprenyl diphosphate synthase"/>
    <property type="match status" value="1"/>
</dbReference>
<feature type="binding site" evidence="2">
    <location>
        <position position="186"/>
    </location>
    <ligand>
        <name>substrate</name>
    </ligand>
</feature>
<dbReference type="PANTHER" id="PTHR10291:SF0">
    <property type="entry name" value="DEHYDRODOLICHYL DIPHOSPHATE SYNTHASE 2"/>
    <property type="match status" value="1"/>
</dbReference>
<dbReference type="NCBIfam" id="TIGR00055">
    <property type="entry name" value="uppS"/>
    <property type="match status" value="1"/>
</dbReference>
<keyword evidence="2" id="KW-0479">Metal-binding</keyword>
<dbReference type="Pfam" id="PF01255">
    <property type="entry name" value="Prenyltransf"/>
    <property type="match status" value="1"/>
</dbReference>
<feature type="binding site" evidence="2">
    <location>
        <position position="35"/>
    </location>
    <ligand>
        <name>substrate</name>
    </ligand>
</feature>
<gene>
    <name evidence="3" type="ordered locus">Ppro_2048</name>
</gene>
<dbReference type="HAMAP" id="MF_01139">
    <property type="entry name" value="ISPT"/>
    <property type="match status" value="1"/>
</dbReference>
<feature type="binding site" evidence="2">
    <location>
        <begin position="63"/>
        <end position="65"/>
    </location>
    <ligand>
        <name>substrate</name>
    </ligand>
</feature>
<comment type="cofactor">
    <cofactor evidence="2">
        <name>Mg(2+)</name>
        <dbReference type="ChEBI" id="CHEBI:18420"/>
    </cofactor>
    <text evidence="2">Binds 2 magnesium ions per subunit.</text>
</comment>
<dbReference type="FunFam" id="3.40.1180.10:FF:000001">
    <property type="entry name" value="(2E,6E)-farnesyl-diphosphate-specific ditrans,polycis-undecaprenyl-diphosphate synthase"/>
    <property type="match status" value="1"/>
</dbReference>
<dbReference type="GO" id="GO:0008834">
    <property type="term" value="F:ditrans,polycis-undecaprenyl-diphosphate synthase [(2E,6E)-farnesyl-diphosphate specific] activity"/>
    <property type="evidence" value="ECO:0007669"/>
    <property type="project" value="TreeGrafter"/>
</dbReference>
<dbReference type="GO" id="GO:0005829">
    <property type="term" value="C:cytosol"/>
    <property type="evidence" value="ECO:0007669"/>
    <property type="project" value="TreeGrafter"/>
</dbReference>